<dbReference type="Proteomes" id="UP000658980">
    <property type="component" value="Unassembled WGS sequence"/>
</dbReference>
<sequence length="66" mass="7555">MKQKFHVYNILLTTGEYLENIRIEGPLEDHFSGVAVSLFPVEDMDGKTIILSIFHIVKADLIHVEE</sequence>
<comment type="caution">
    <text evidence="1">The sequence shown here is derived from an EMBL/GenBank/DDBJ whole genome shotgun (WGS) entry which is preliminary data.</text>
</comment>
<evidence type="ECO:0000313" key="2">
    <source>
        <dbReference type="Proteomes" id="UP000658980"/>
    </source>
</evidence>
<name>A0ABR8WD52_9BACL</name>
<dbReference type="EMBL" id="JACSPU010000003">
    <property type="protein sequence ID" value="MBD8014956.1"/>
    <property type="molecule type" value="Genomic_DNA"/>
</dbReference>
<organism evidence="1 2">
    <name type="scientific">Planococcus wigleyi</name>
    <dbReference type="NCBI Taxonomy" id="2762216"/>
    <lineage>
        <taxon>Bacteria</taxon>
        <taxon>Bacillati</taxon>
        <taxon>Bacillota</taxon>
        <taxon>Bacilli</taxon>
        <taxon>Bacillales</taxon>
        <taxon>Caryophanaceae</taxon>
        <taxon>Planococcus</taxon>
    </lineage>
</organism>
<evidence type="ECO:0000313" key="1">
    <source>
        <dbReference type="EMBL" id="MBD8014956.1"/>
    </source>
</evidence>
<keyword evidence="2" id="KW-1185">Reference proteome</keyword>
<accession>A0ABR8WD52</accession>
<reference evidence="1 2" key="1">
    <citation type="submission" date="2020-08" db="EMBL/GenBank/DDBJ databases">
        <title>A Genomic Blueprint of the Chicken Gut Microbiome.</title>
        <authorList>
            <person name="Gilroy R."/>
            <person name="Ravi A."/>
            <person name="Getino M."/>
            <person name="Pursley I."/>
            <person name="Horton D.L."/>
            <person name="Alikhan N.-F."/>
            <person name="Baker D."/>
            <person name="Gharbi K."/>
            <person name="Hall N."/>
            <person name="Watson M."/>
            <person name="Adriaenssens E.M."/>
            <person name="Foster-Nyarko E."/>
            <person name="Jarju S."/>
            <person name="Secka A."/>
            <person name="Antonio M."/>
            <person name="Oren A."/>
            <person name="Chaudhuri R."/>
            <person name="La Ragione R.M."/>
            <person name="Hildebrand F."/>
            <person name="Pallen M.J."/>
        </authorList>
    </citation>
    <scope>NUCLEOTIDE SEQUENCE [LARGE SCALE GENOMIC DNA]</scope>
    <source>
        <strain evidence="1 2">Sa1BUA13</strain>
    </source>
</reference>
<dbReference type="RefSeq" id="WP_191715186.1">
    <property type="nucleotide sequence ID" value="NZ_JACSPU010000003.1"/>
</dbReference>
<proteinExistence type="predicted"/>
<protein>
    <submittedName>
        <fullName evidence="1">Uncharacterized protein</fullName>
    </submittedName>
</protein>
<gene>
    <name evidence="1" type="ORF">H9630_09005</name>
</gene>